<evidence type="ECO:0000259" key="1">
    <source>
        <dbReference type="SMART" id="SM00228"/>
    </source>
</evidence>
<dbReference type="InterPro" id="IPR001478">
    <property type="entry name" value="PDZ"/>
</dbReference>
<dbReference type="Gene3D" id="2.30.42.10">
    <property type="match status" value="1"/>
</dbReference>
<evidence type="ECO:0000313" key="2">
    <source>
        <dbReference type="EMBL" id="QDG53874.1"/>
    </source>
</evidence>
<accession>A0A5B8YB48</accession>
<dbReference type="Proteomes" id="UP000315995">
    <property type="component" value="Chromosome"/>
</dbReference>
<keyword evidence="3" id="KW-1185">Reference proteome</keyword>
<evidence type="ECO:0000313" key="3">
    <source>
        <dbReference type="Proteomes" id="UP000315995"/>
    </source>
</evidence>
<dbReference type="RefSeq" id="WP_141200328.1">
    <property type="nucleotide sequence ID" value="NZ_CP041186.1"/>
</dbReference>
<dbReference type="GO" id="GO:0006508">
    <property type="term" value="P:proteolysis"/>
    <property type="evidence" value="ECO:0007669"/>
    <property type="project" value="UniProtKB-KW"/>
</dbReference>
<proteinExistence type="predicted"/>
<dbReference type="InterPro" id="IPR041489">
    <property type="entry name" value="PDZ_6"/>
</dbReference>
<feature type="domain" description="PDZ" evidence="1">
    <location>
        <begin position="7"/>
        <end position="72"/>
    </location>
</feature>
<gene>
    <name evidence="2" type="ORF">FIV42_24960</name>
</gene>
<organism evidence="2 3">
    <name type="scientific">Persicimonas caeni</name>
    <dbReference type="NCBI Taxonomy" id="2292766"/>
    <lineage>
        <taxon>Bacteria</taxon>
        <taxon>Deltaproteobacteria</taxon>
        <taxon>Bradymonadales</taxon>
        <taxon>Bradymonadaceae</taxon>
        <taxon>Persicimonas</taxon>
    </lineage>
</organism>
<keyword evidence="2" id="KW-0645">Protease</keyword>
<dbReference type="Pfam" id="PF17820">
    <property type="entry name" value="PDZ_6"/>
    <property type="match status" value="1"/>
</dbReference>
<dbReference type="AlphaFoldDB" id="A0A4Y6PZY1"/>
<sequence length="119" mass="13421">MLSREEVEKIAEVLDGMPVWGCIPGSPAQKAGIQYGDVLLRVNGCRVKCFKEYAAAQKLDSRKMTAQVAREDEIFEVEINLKDPEWRPEPEETFKKIADKGYMARLLGDDSGSDDKRIT</sequence>
<accession>A0A4Y6PZY1</accession>
<reference evidence="2 3" key="1">
    <citation type="submission" date="2019-06" db="EMBL/GenBank/DDBJ databases">
        <title>Persicimonas caeni gen. nov., sp. nov., a predatory bacterium isolated from solar saltern.</title>
        <authorList>
            <person name="Wang S."/>
        </authorList>
    </citation>
    <scope>NUCLEOTIDE SEQUENCE [LARGE SCALE GENOMIC DNA]</scope>
    <source>
        <strain evidence="2 3">YN101</strain>
    </source>
</reference>
<protein>
    <submittedName>
        <fullName evidence="2">Site-2 protease family protein</fullName>
    </submittedName>
</protein>
<dbReference type="SUPFAM" id="SSF50156">
    <property type="entry name" value="PDZ domain-like"/>
    <property type="match status" value="1"/>
</dbReference>
<dbReference type="OrthoDB" id="5505549at2"/>
<name>A0A4Y6PZY1_PERCE</name>
<keyword evidence="2" id="KW-0378">Hydrolase</keyword>
<dbReference type="SMART" id="SM00228">
    <property type="entry name" value="PDZ"/>
    <property type="match status" value="1"/>
</dbReference>
<dbReference type="EMBL" id="CP041186">
    <property type="protein sequence ID" value="QDG53874.1"/>
    <property type="molecule type" value="Genomic_DNA"/>
</dbReference>
<dbReference type="InterPro" id="IPR036034">
    <property type="entry name" value="PDZ_sf"/>
</dbReference>
<dbReference type="GO" id="GO:0008233">
    <property type="term" value="F:peptidase activity"/>
    <property type="evidence" value="ECO:0007669"/>
    <property type="project" value="UniProtKB-KW"/>
</dbReference>